<dbReference type="EMBL" id="BPLR01013201">
    <property type="protein sequence ID" value="GIY59400.1"/>
    <property type="molecule type" value="Genomic_DNA"/>
</dbReference>
<evidence type="ECO:0000313" key="2">
    <source>
        <dbReference type="Proteomes" id="UP001054945"/>
    </source>
</evidence>
<organism evidence="1 2">
    <name type="scientific">Caerostris extrusa</name>
    <name type="common">Bark spider</name>
    <name type="synonym">Caerostris bankana</name>
    <dbReference type="NCBI Taxonomy" id="172846"/>
    <lineage>
        <taxon>Eukaryota</taxon>
        <taxon>Metazoa</taxon>
        <taxon>Ecdysozoa</taxon>
        <taxon>Arthropoda</taxon>
        <taxon>Chelicerata</taxon>
        <taxon>Arachnida</taxon>
        <taxon>Araneae</taxon>
        <taxon>Araneomorphae</taxon>
        <taxon>Entelegynae</taxon>
        <taxon>Araneoidea</taxon>
        <taxon>Araneidae</taxon>
        <taxon>Caerostris</taxon>
    </lineage>
</organism>
<dbReference type="Proteomes" id="UP001054945">
    <property type="component" value="Unassembled WGS sequence"/>
</dbReference>
<dbReference type="AlphaFoldDB" id="A0AAV4UPP6"/>
<accession>A0AAV4UPP6</accession>
<evidence type="ECO:0000313" key="1">
    <source>
        <dbReference type="EMBL" id="GIY59400.1"/>
    </source>
</evidence>
<gene>
    <name evidence="1" type="ORF">CEXT_633791</name>
</gene>
<name>A0AAV4UPP6_CAEEX</name>
<reference evidence="1 2" key="1">
    <citation type="submission" date="2021-06" db="EMBL/GenBank/DDBJ databases">
        <title>Caerostris extrusa draft genome.</title>
        <authorList>
            <person name="Kono N."/>
            <person name="Arakawa K."/>
        </authorList>
    </citation>
    <scope>NUCLEOTIDE SEQUENCE [LARGE SCALE GENOMIC DNA]</scope>
</reference>
<comment type="caution">
    <text evidence="1">The sequence shown here is derived from an EMBL/GenBank/DDBJ whole genome shotgun (WGS) entry which is preliminary data.</text>
</comment>
<proteinExistence type="predicted"/>
<sequence>MVFLQRVFDLWVDLEIDEGNIQRFLKPQNPLNHIEITTNLNLAQPTPESQSPRESLKILALEAIHTIYPELDWSHIYTNKYVTRTNYSMTEQSSVVGSGIYSFIFLFMFL</sequence>
<protein>
    <submittedName>
        <fullName evidence="1">Uncharacterized protein</fullName>
    </submittedName>
</protein>
<keyword evidence="2" id="KW-1185">Reference proteome</keyword>